<evidence type="ECO:0000313" key="2">
    <source>
        <dbReference type="Proteomes" id="UP001139028"/>
    </source>
</evidence>
<gene>
    <name evidence="1" type="ORF">MO867_21625</name>
</gene>
<reference evidence="1" key="1">
    <citation type="journal article" date="2022" name="Arch. Microbiol.">
        <title>Microbulbifer okhotskensis sp. nov., isolated from a deep bottom sediment of the Okhotsk Sea.</title>
        <authorList>
            <person name="Romanenko L."/>
            <person name="Kurilenko V."/>
            <person name="Otstavnykh N."/>
            <person name="Velansky P."/>
            <person name="Isaeva M."/>
            <person name="Mikhailov V."/>
        </authorList>
    </citation>
    <scope>NUCLEOTIDE SEQUENCE</scope>
    <source>
        <strain evidence="1">OS29</strain>
    </source>
</reference>
<name>A0A9X2J9S8_9GAMM</name>
<dbReference type="EMBL" id="JALBWM010000242">
    <property type="protein sequence ID" value="MCO1336931.1"/>
    <property type="molecule type" value="Genomic_DNA"/>
</dbReference>
<accession>A0A9X2J9S8</accession>
<dbReference type="AlphaFoldDB" id="A0A9X2J9S8"/>
<dbReference type="Proteomes" id="UP001139028">
    <property type="component" value="Unassembled WGS sequence"/>
</dbReference>
<proteinExistence type="predicted"/>
<organism evidence="1 2">
    <name type="scientific">Microbulbifer okhotskensis</name>
    <dbReference type="NCBI Taxonomy" id="2926617"/>
    <lineage>
        <taxon>Bacteria</taxon>
        <taxon>Pseudomonadati</taxon>
        <taxon>Pseudomonadota</taxon>
        <taxon>Gammaproteobacteria</taxon>
        <taxon>Cellvibrionales</taxon>
        <taxon>Microbulbiferaceae</taxon>
        <taxon>Microbulbifer</taxon>
    </lineage>
</organism>
<dbReference type="RefSeq" id="WP_252473011.1">
    <property type="nucleotide sequence ID" value="NZ_JALBWM010000242.1"/>
</dbReference>
<protein>
    <submittedName>
        <fullName evidence="1">Uncharacterized protein</fullName>
    </submittedName>
</protein>
<evidence type="ECO:0000313" key="1">
    <source>
        <dbReference type="EMBL" id="MCO1336931.1"/>
    </source>
</evidence>
<keyword evidence="2" id="KW-1185">Reference proteome</keyword>
<sequence length="74" mass="8496">MMALFGQLIAGLFRYFKVGRGNPGQGGGARRWRYSLTLIFAANRADMPIMRGTEYRRRGRWSFAINVQLRVDAK</sequence>
<comment type="caution">
    <text evidence="1">The sequence shown here is derived from an EMBL/GenBank/DDBJ whole genome shotgun (WGS) entry which is preliminary data.</text>
</comment>